<dbReference type="Proteomes" id="UP000242287">
    <property type="component" value="Unassembled WGS sequence"/>
</dbReference>
<keyword evidence="2" id="KW-0472">Membrane</keyword>
<gene>
    <name evidence="3" type="ORF">AMATHDRAFT_73422</name>
</gene>
<keyword evidence="2" id="KW-1133">Transmembrane helix</keyword>
<feature type="transmembrane region" description="Helical" evidence="2">
    <location>
        <begin position="178"/>
        <end position="200"/>
    </location>
</feature>
<evidence type="ECO:0000313" key="3">
    <source>
        <dbReference type="EMBL" id="PFH53622.1"/>
    </source>
</evidence>
<feature type="transmembrane region" description="Helical" evidence="2">
    <location>
        <begin position="24"/>
        <end position="45"/>
    </location>
</feature>
<feature type="transmembrane region" description="Helical" evidence="2">
    <location>
        <begin position="250"/>
        <end position="268"/>
    </location>
</feature>
<dbReference type="OrthoDB" id="3357408at2759"/>
<keyword evidence="4" id="KW-1185">Reference proteome</keyword>
<feature type="transmembrane region" description="Helical" evidence="2">
    <location>
        <begin position="139"/>
        <end position="158"/>
    </location>
</feature>
<feature type="transmembrane region" description="Helical" evidence="2">
    <location>
        <begin position="220"/>
        <end position="244"/>
    </location>
</feature>
<accession>A0A2A9P010</accession>
<feature type="compositionally biased region" description="Basic and acidic residues" evidence="1">
    <location>
        <begin position="310"/>
        <end position="322"/>
    </location>
</feature>
<reference evidence="3 4" key="1">
    <citation type="submission" date="2014-02" db="EMBL/GenBank/DDBJ databases">
        <title>Transposable element dynamics among asymbiotic and ectomycorrhizal Amanita fungi.</title>
        <authorList>
            <consortium name="DOE Joint Genome Institute"/>
            <person name="Hess J."/>
            <person name="Skrede I."/>
            <person name="Wolfe B."/>
            <person name="LaButti K."/>
            <person name="Ohm R.A."/>
            <person name="Grigoriev I.V."/>
            <person name="Pringle A."/>
        </authorList>
    </citation>
    <scope>NUCLEOTIDE SEQUENCE [LARGE SCALE GENOMIC DNA]</scope>
    <source>
        <strain evidence="3 4">SKay4041</strain>
    </source>
</reference>
<keyword evidence="2" id="KW-0812">Transmembrane</keyword>
<evidence type="ECO:0000313" key="4">
    <source>
        <dbReference type="Proteomes" id="UP000242287"/>
    </source>
</evidence>
<sequence length="342" mass="38614">MPPPSFPHLVGKSNASFPVDTAQIVALFMERVFLVTFFHCLRILLSTDIRLKRPREINWMMLIAALLMFIFASLDVAFGLRHNIEAFIYFQGDPVQNFADISNWVNVMKMGNFVAQTFVGDAILLYRCWIVYSRNWPIVFLPVLMWMAETVCGAMIIFHEATLASSDKLLNSSSLVPWITSMLALTLVTNLTTTLFRIWIIRKNLRHRSVLTMTNPLTSVIRVLVESGVFYTITIVVLFVLYMSSNNGQLGVSNAVVQIIGITFNLIITRVDRGEATQPGWLLPKVTQSMGDNNMALHMINIQTTITRYPPDEESKSDEMTKSSHHSTSPHDRFSTAGPGHL</sequence>
<evidence type="ECO:0000256" key="2">
    <source>
        <dbReference type="SAM" id="Phobius"/>
    </source>
</evidence>
<dbReference type="EMBL" id="KZ301973">
    <property type="protein sequence ID" value="PFH53622.1"/>
    <property type="molecule type" value="Genomic_DNA"/>
</dbReference>
<proteinExistence type="predicted"/>
<protein>
    <submittedName>
        <fullName evidence="3">Uncharacterized protein</fullName>
    </submittedName>
</protein>
<feature type="region of interest" description="Disordered" evidence="1">
    <location>
        <begin position="309"/>
        <end position="342"/>
    </location>
</feature>
<feature type="transmembrane region" description="Helical" evidence="2">
    <location>
        <begin position="57"/>
        <end position="80"/>
    </location>
</feature>
<evidence type="ECO:0000256" key="1">
    <source>
        <dbReference type="SAM" id="MobiDB-lite"/>
    </source>
</evidence>
<name>A0A2A9P010_9AGAR</name>
<dbReference type="AlphaFoldDB" id="A0A2A9P010"/>
<feature type="transmembrane region" description="Helical" evidence="2">
    <location>
        <begin position="113"/>
        <end position="132"/>
    </location>
</feature>
<organism evidence="3 4">
    <name type="scientific">Amanita thiersii Skay4041</name>
    <dbReference type="NCBI Taxonomy" id="703135"/>
    <lineage>
        <taxon>Eukaryota</taxon>
        <taxon>Fungi</taxon>
        <taxon>Dikarya</taxon>
        <taxon>Basidiomycota</taxon>
        <taxon>Agaricomycotina</taxon>
        <taxon>Agaricomycetes</taxon>
        <taxon>Agaricomycetidae</taxon>
        <taxon>Agaricales</taxon>
        <taxon>Pluteineae</taxon>
        <taxon>Amanitaceae</taxon>
        <taxon>Amanita</taxon>
    </lineage>
</organism>